<dbReference type="Proteomes" id="UP001299546">
    <property type="component" value="Unassembled WGS sequence"/>
</dbReference>
<evidence type="ECO:0000256" key="1">
    <source>
        <dbReference type="SAM" id="Phobius"/>
    </source>
</evidence>
<accession>A0ABS8DFU9</accession>
<comment type="caution">
    <text evidence="2">The sequence shown here is derived from an EMBL/GenBank/DDBJ whole genome shotgun (WGS) entry which is preliminary data.</text>
</comment>
<feature type="transmembrane region" description="Helical" evidence="1">
    <location>
        <begin position="325"/>
        <end position="350"/>
    </location>
</feature>
<dbReference type="EMBL" id="JAJCIS010000003">
    <property type="protein sequence ID" value="MCB7387293.1"/>
    <property type="molecule type" value="Genomic_DNA"/>
</dbReference>
<protein>
    <submittedName>
        <fullName evidence="2">ABC transporter permease subunit</fullName>
    </submittedName>
</protein>
<reference evidence="2 3" key="1">
    <citation type="submission" date="2021-10" db="EMBL/GenBank/DDBJ databases">
        <title>Collection of gut derived symbiotic bacterial strains cultured from healthy donors.</title>
        <authorList>
            <person name="Lin H."/>
            <person name="Littmann E."/>
            <person name="Kohout C."/>
            <person name="Pamer E.G."/>
        </authorList>
    </citation>
    <scope>NUCLEOTIDE SEQUENCE [LARGE SCALE GENOMIC DNA]</scope>
    <source>
        <strain evidence="2 3">DFI.1.165</strain>
    </source>
</reference>
<gene>
    <name evidence="2" type="ORF">LIZ65_08325</name>
</gene>
<dbReference type="PANTHER" id="PTHR37305:SF1">
    <property type="entry name" value="MEMBRANE PROTEIN"/>
    <property type="match status" value="1"/>
</dbReference>
<sequence length="411" mass="46170">MRTLIKYELLKILRKKSTLLIMTISLILTAFLFGLPIMQYQTYNQDGVLQGTEGIKYEKEQASQYSVSLTDEFVEETVQEVNELFQNPDNVGFDGNEKFLIGDAYWENIAPKEKLLRLIATNYAEQGAYAGYNSLPELDLGGGANFYEARNEKIETILNASSRDMSEKQKEYWREMNNDVETPLRYGYHEGWEVIITSFELLMFAILSVCIVIAPVFASEYQAGTDAVILSAKYGRTKLITAKIVSSFLFAILAFTVHLIVACGFPLAFFGVDGWNLPLQILGTTIPYPLSLLQMTLINLGVIYLVVIAMAGLTLLLSAKMKTPYLVLAVLVPVLFIPMFLTPTGIAGIYNQLLFLLPYRSTMPEFGKYVSYQFGGLVLDALSVRAIVYTVLTVISIPFIRLFFRKHQVSA</sequence>
<feature type="transmembrane region" description="Helical" evidence="1">
    <location>
        <begin position="239"/>
        <end position="272"/>
    </location>
</feature>
<feature type="transmembrane region" description="Helical" evidence="1">
    <location>
        <begin position="386"/>
        <end position="404"/>
    </location>
</feature>
<keyword evidence="1" id="KW-0812">Transmembrane</keyword>
<dbReference type="Pfam" id="PF12679">
    <property type="entry name" value="ABC2_membrane_2"/>
    <property type="match status" value="1"/>
</dbReference>
<proteinExistence type="predicted"/>
<feature type="transmembrane region" description="Helical" evidence="1">
    <location>
        <begin position="194"/>
        <end position="218"/>
    </location>
</feature>
<dbReference type="PANTHER" id="PTHR37305">
    <property type="entry name" value="INTEGRAL MEMBRANE PROTEIN-RELATED"/>
    <property type="match status" value="1"/>
</dbReference>
<evidence type="ECO:0000313" key="3">
    <source>
        <dbReference type="Proteomes" id="UP001299546"/>
    </source>
</evidence>
<keyword evidence="1" id="KW-0472">Membrane</keyword>
<feature type="transmembrane region" description="Helical" evidence="1">
    <location>
        <begin position="292"/>
        <end position="318"/>
    </location>
</feature>
<organism evidence="2 3">
    <name type="scientific">Bariatricus massiliensis</name>
    <dbReference type="NCBI Taxonomy" id="1745713"/>
    <lineage>
        <taxon>Bacteria</taxon>
        <taxon>Bacillati</taxon>
        <taxon>Bacillota</taxon>
        <taxon>Clostridia</taxon>
        <taxon>Lachnospirales</taxon>
        <taxon>Lachnospiraceae</taxon>
        <taxon>Bariatricus</taxon>
    </lineage>
</organism>
<evidence type="ECO:0000313" key="2">
    <source>
        <dbReference type="EMBL" id="MCB7387293.1"/>
    </source>
</evidence>
<feature type="transmembrane region" description="Helical" evidence="1">
    <location>
        <begin position="20"/>
        <end position="38"/>
    </location>
</feature>
<dbReference type="RefSeq" id="WP_066734207.1">
    <property type="nucleotide sequence ID" value="NZ_JAJCIQ010000003.1"/>
</dbReference>
<name>A0ABS8DFU9_9FIRM</name>
<keyword evidence="1" id="KW-1133">Transmembrane helix</keyword>
<keyword evidence="3" id="KW-1185">Reference proteome</keyword>